<evidence type="ECO:0000256" key="3">
    <source>
        <dbReference type="ARBA" id="ARBA00022664"/>
    </source>
</evidence>
<feature type="active site" evidence="8">
    <location>
        <position position="119"/>
    </location>
</feature>
<comment type="cofactor">
    <cofactor evidence="8">
        <name>Mg(2+)</name>
        <dbReference type="ChEBI" id="CHEBI:18420"/>
    </cofactor>
</comment>
<dbReference type="OrthoDB" id="9805026at2"/>
<dbReference type="GeneID" id="78372090"/>
<dbReference type="HAMAP" id="MF_00104">
    <property type="entry name" value="RNase_III"/>
    <property type="match status" value="1"/>
</dbReference>
<proteinExistence type="inferred from homology"/>
<dbReference type="GO" id="GO:0006364">
    <property type="term" value="P:rRNA processing"/>
    <property type="evidence" value="ECO:0007669"/>
    <property type="project" value="UniProtKB-UniRule"/>
</dbReference>
<dbReference type="PROSITE" id="PS50142">
    <property type="entry name" value="RNASE_3_2"/>
    <property type="match status" value="1"/>
</dbReference>
<feature type="domain" description="DRBM" evidence="9">
    <location>
        <begin position="157"/>
        <end position="225"/>
    </location>
</feature>
<dbReference type="InterPro" id="IPR000999">
    <property type="entry name" value="RNase_III_dom"/>
</dbReference>
<keyword evidence="4 8" id="KW-0540">Nuclease</keyword>
<dbReference type="InterPro" id="IPR011907">
    <property type="entry name" value="RNase_III"/>
</dbReference>
<dbReference type="Pfam" id="PF00035">
    <property type="entry name" value="dsrm"/>
    <property type="match status" value="1"/>
</dbReference>
<keyword evidence="8" id="KW-0819">tRNA processing</keyword>
<evidence type="ECO:0000256" key="7">
    <source>
        <dbReference type="ARBA" id="ARBA00022884"/>
    </source>
</evidence>
<dbReference type="Proteomes" id="UP000032336">
    <property type="component" value="Unassembled WGS sequence"/>
</dbReference>
<evidence type="ECO:0000313" key="11">
    <source>
        <dbReference type="EMBL" id="KJE77363.1"/>
    </source>
</evidence>
<dbReference type="GO" id="GO:0019843">
    <property type="term" value="F:rRNA binding"/>
    <property type="evidence" value="ECO:0007669"/>
    <property type="project" value="UniProtKB-KW"/>
</dbReference>
<dbReference type="GO" id="GO:0046872">
    <property type="term" value="F:metal ion binding"/>
    <property type="evidence" value="ECO:0007669"/>
    <property type="project" value="UniProtKB-KW"/>
</dbReference>
<evidence type="ECO:0000256" key="4">
    <source>
        <dbReference type="ARBA" id="ARBA00022722"/>
    </source>
</evidence>
<organism evidence="11 12">
    <name type="scientific">Ferrimicrobium acidiphilum DSM 19497</name>
    <dbReference type="NCBI Taxonomy" id="1121877"/>
    <lineage>
        <taxon>Bacteria</taxon>
        <taxon>Bacillati</taxon>
        <taxon>Actinomycetota</taxon>
        <taxon>Acidimicrobiia</taxon>
        <taxon>Acidimicrobiales</taxon>
        <taxon>Acidimicrobiaceae</taxon>
        <taxon>Ferrimicrobium</taxon>
    </lineage>
</organism>
<comment type="subcellular location">
    <subcellularLocation>
        <location evidence="8">Cytoplasm</location>
    </subcellularLocation>
</comment>
<keyword evidence="8" id="KW-0963">Cytoplasm</keyword>
<evidence type="ECO:0000256" key="1">
    <source>
        <dbReference type="ARBA" id="ARBA00000109"/>
    </source>
</evidence>
<dbReference type="RefSeq" id="WP_052565479.1">
    <property type="nucleotide sequence ID" value="NZ_JQKF01000004.1"/>
</dbReference>
<evidence type="ECO:0000313" key="12">
    <source>
        <dbReference type="Proteomes" id="UP000032336"/>
    </source>
</evidence>
<dbReference type="PATRIC" id="fig|1121877.4.peg.851"/>
<comment type="similarity">
    <text evidence="2">Belongs to the ribonuclease III family.</text>
</comment>
<gene>
    <name evidence="8 11" type="primary">rnc</name>
    <name evidence="11" type="ORF">FEAC_07970</name>
</gene>
<dbReference type="STRING" id="1121877.FEAC_07970"/>
<keyword evidence="6 8" id="KW-0378">Hydrolase</keyword>
<feature type="active site" evidence="8">
    <location>
        <position position="52"/>
    </location>
</feature>
<evidence type="ECO:0000256" key="5">
    <source>
        <dbReference type="ARBA" id="ARBA00022759"/>
    </source>
</evidence>
<protein>
    <recommendedName>
        <fullName evidence="8">Ribonuclease 3</fullName>
        <ecNumber evidence="8">3.1.26.3</ecNumber>
    </recommendedName>
    <alternativeName>
        <fullName evidence="8">Ribonuclease III</fullName>
        <shortName evidence="8">RNase III</shortName>
    </alternativeName>
</protein>
<dbReference type="InterPro" id="IPR014720">
    <property type="entry name" value="dsRBD_dom"/>
</dbReference>
<dbReference type="PROSITE" id="PS50137">
    <property type="entry name" value="DS_RBD"/>
    <property type="match status" value="1"/>
</dbReference>
<feature type="binding site" evidence="8">
    <location>
        <position position="48"/>
    </location>
    <ligand>
        <name>Mg(2+)</name>
        <dbReference type="ChEBI" id="CHEBI:18420"/>
    </ligand>
</feature>
<keyword evidence="5 8" id="KW-0255">Endonuclease</keyword>
<dbReference type="CDD" id="cd10845">
    <property type="entry name" value="DSRM_RNAse_III_family"/>
    <property type="match status" value="1"/>
</dbReference>
<evidence type="ECO:0000256" key="2">
    <source>
        <dbReference type="ARBA" id="ARBA00010183"/>
    </source>
</evidence>
<dbReference type="InterPro" id="IPR036389">
    <property type="entry name" value="RNase_III_sf"/>
</dbReference>
<dbReference type="AlphaFoldDB" id="A0A0D8FVP9"/>
<dbReference type="GO" id="GO:0005737">
    <property type="term" value="C:cytoplasm"/>
    <property type="evidence" value="ECO:0007669"/>
    <property type="project" value="UniProtKB-SubCell"/>
</dbReference>
<evidence type="ECO:0000256" key="6">
    <source>
        <dbReference type="ARBA" id="ARBA00022801"/>
    </source>
</evidence>
<comment type="subunit">
    <text evidence="8">Homodimer.</text>
</comment>
<feature type="binding site" evidence="8">
    <location>
        <position position="119"/>
    </location>
    <ligand>
        <name>Mg(2+)</name>
        <dbReference type="ChEBI" id="CHEBI:18420"/>
    </ligand>
</feature>
<dbReference type="Gene3D" id="3.30.160.20">
    <property type="match status" value="1"/>
</dbReference>
<dbReference type="PANTHER" id="PTHR11207">
    <property type="entry name" value="RIBONUCLEASE III"/>
    <property type="match status" value="1"/>
</dbReference>
<keyword evidence="3 8" id="KW-0507">mRNA processing</keyword>
<sequence length="256" mass="27369">MASRHDSDPEPGILALLPSGFVDHALFAQAMTHRSGTDEPLASNERLELLGDAVVELVVTDRLFHQFPGATEGRLTKLRAALVSRAVLAERASALGLGQLLIVGQADARSANALSNALEALIGAVYEVHGLDGARWFVEHLLDPLLAELTDDLILGDFKSHLHEVLAHLRRGAPSYDVSWTGPDHARVFQVRLRVEGLPVVEGVGHSRKEAEQAASREALRELAALADELAPEFGVALADEGHGFADGSGSRPTRA</sequence>
<dbReference type="EC" id="3.1.26.3" evidence="8"/>
<comment type="function">
    <text evidence="8">Digests double-stranded RNA. Involved in the processing of primary rRNA transcript to yield the immediate precursors to the large and small rRNAs (23S and 16S). Processes some mRNAs, and tRNAs when they are encoded in the rRNA operon. Processes pre-crRNA and tracrRNA of type II CRISPR loci if present in the organism.</text>
</comment>
<keyword evidence="8" id="KW-0479">Metal-binding</keyword>
<dbReference type="GO" id="GO:0004525">
    <property type="term" value="F:ribonuclease III activity"/>
    <property type="evidence" value="ECO:0007669"/>
    <property type="project" value="UniProtKB-UniRule"/>
</dbReference>
<evidence type="ECO:0000259" key="9">
    <source>
        <dbReference type="PROSITE" id="PS50137"/>
    </source>
</evidence>
<dbReference type="Gene3D" id="1.10.1520.10">
    <property type="entry name" value="Ribonuclease III domain"/>
    <property type="match status" value="1"/>
</dbReference>
<keyword evidence="8" id="KW-0460">Magnesium</keyword>
<dbReference type="SMART" id="SM00535">
    <property type="entry name" value="RIBOc"/>
    <property type="match status" value="1"/>
</dbReference>
<accession>A0A0D8FVP9</accession>
<feature type="domain" description="RNase III" evidence="10">
    <location>
        <begin position="21"/>
        <end position="130"/>
    </location>
</feature>
<comment type="caution">
    <text evidence="11">The sequence shown here is derived from an EMBL/GenBank/DDBJ whole genome shotgun (WGS) entry which is preliminary data.</text>
</comment>
<evidence type="ECO:0000256" key="8">
    <source>
        <dbReference type="HAMAP-Rule" id="MF_00104"/>
    </source>
</evidence>
<keyword evidence="12" id="KW-1185">Reference proteome</keyword>
<dbReference type="SUPFAM" id="SSF54768">
    <property type="entry name" value="dsRNA-binding domain-like"/>
    <property type="match status" value="1"/>
</dbReference>
<dbReference type="GO" id="GO:0008033">
    <property type="term" value="P:tRNA processing"/>
    <property type="evidence" value="ECO:0007669"/>
    <property type="project" value="UniProtKB-KW"/>
</dbReference>
<dbReference type="NCBIfam" id="TIGR02191">
    <property type="entry name" value="RNaseIII"/>
    <property type="match status" value="1"/>
</dbReference>
<evidence type="ECO:0000259" key="10">
    <source>
        <dbReference type="PROSITE" id="PS50142"/>
    </source>
</evidence>
<dbReference type="Pfam" id="PF14622">
    <property type="entry name" value="Ribonucleas_3_3"/>
    <property type="match status" value="1"/>
</dbReference>
<dbReference type="eggNOG" id="COG0571">
    <property type="taxonomic scope" value="Bacteria"/>
</dbReference>
<keyword evidence="8" id="KW-0698">rRNA processing</keyword>
<dbReference type="PANTHER" id="PTHR11207:SF0">
    <property type="entry name" value="RIBONUCLEASE 3"/>
    <property type="match status" value="1"/>
</dbReference>
<feature type="binding site" evidence="8">
    <location>
        <position position="116"/>
    </location>
    <ligand>
        <name>Mg(2+)</name>
        <dbReference type="ChEBI" id="CHEBI:18420"/>
    </ligand>
</feature>
<keyword evidence="8" id="KW-0699">rRNA-binding</keyword>
<name>A0A0D8FVP9_9ACTN</name>
<dbReference type="SMART" id="SM00358">
    <property type="entry name" value="DSRM"/>
    <property type="match status" value="1"/>
</dbReference>
<comment type="catalytic activity">
    <reaction evidence="1 8">
        <text>Endonucleolytic cleavage to 5'-phosphomonoester.</text>
        <dbReference type="EC" id="3.1.26.3"/>
    </reaction>
</comment>
<dbReference type="CDD" id="cd00593">
    <property type="entry name" value="RIBOc"/>
    <property type="match status" value="1"/>
</dbReference>
<dbReference type="GO" id="GO:0010468">
    <property type="term" value="P:regulation of gene expression"/>
    <property type="evidence" value="ECO:0007669"/>
    <property type="project" value="TreeGrafter"/>
</dbReference>
<reference evidence="11 12" key="1">
    <citation type="submission" date="2015-01" db="EMBL/GenBank/DDBJ databases">
        <title>Draft genome of the acidophilic iron oxidizer Ferrimicrobium acidiphilum strain T23.</title>
        <authorList>
            <person name="Poehlein A."/>
            <person name="Eisen S."/>
            <person name="Schloemann M."/>
            <person name="Johnson B.D."/>
            <person name="Daniel R."/>
            <person name="Muehling M."/>
        </authorList>
    </citation>
    <scope>NUCLEOTIDE SEQUENCE [LARGE SCALE GENOMIC DNA]</scope>
    <source>
        <strain evidence="11 12">T23</strain>
    </source>
</reference>
<dbReference type="GO" id="GO:0003725">
    <property type="term" value="F:double-stranded RNA binding"/>
    <property type="evidence" value="ECO:0007669"/>
    <property type="project" value="TreeGrafter"/>
</dbReference>
<dbReference type="GO" id="GO:0006397">
    <property type="term" value="P:mRNA processing"/>
    <property type="evidence" value="ECO:0007669"/>
    <property type="project" value="UniProtKB-UniRule"/>
</dbReference>
<keyword evidence="7 8" id="KW-0694">RNA-binding</keyword>
<dbReference type="EMBL" id="JXUW01000005">
    <property type="protein sequence ID" value="KJE77363.1"/>
    <property type="molecule type" value="Genomic_DNA"/>
</dbReference>
<dbReference type="SUPFAM" id="SSF69065">
    <property type="entry name" value="RNase III domain-like"/>
    <property type="match status" value="1"/>
</dbReference>